<dbReference type="InterPro" id="IPR050902">
    <property type="entry name" value="ABC_Transporter_SBP"/>
</dbReference>
<proteinExistence type="predicted"/>
<evidence type="ECO:0000256" key="1">
    <source>
        <dbReference type="SAM" id="Phobius"/>
    </source>
</evidence>
<dbReference type="EMBL" id="DQTV01000124">
    <property type="protein sequence ID" value="HIP57627.1"/>
    <property type="molecule type" value="Genomic_DNA"/>
</dbReference>
<dbReference type="AlphaFoldDB" id="A0A832YZX2"/>
<accession>A0A832YZX2</accession>
<comment type="caution">
    <text evidence="2">The sequence shown here is derived from an EMBL/GenBank/DDBJ whole genome shotgun (WGS) entry which is preliminary data.</text>
</comment>
<dbReference type="PANTHER" id="PTHR30535">
    <property type="entry name" value="VITAMIN B12-BINDING PROTEIN"/>
    <property type="match status" value="1"/>
</dbReference>
<gene>
    <name evidence="2" type="ORF">EYH02_06170</name>
</gene>
<feature type="transmembrane region" description="Helical" evidence="1">
    <location>
        <begin position="154"/>
        <end position="175"/>
    </location>
</feature>
<evidence type="ECO:0000313" key="2">
    <source>
        <dbReference type="EMBL" id="HIP57627.1"/>
    </source>
</evidence>
<keyword evidence="1" id="KW-0472">Membrane</keyword>
<organism evidence="2 3">
    <name type="scientific">Ignisphaera aggregans</name>
    <dbReference type="NCBI Taxonomy" id="334771"/>
    <lineage>
        <taxon>Archaea</taxon>
        <taxon>Thermoproteota</taxon>
        <taxon>Thermoprotei</taxon>
        <taxon>Desulfurococcales</taxon>
        <taxon>Desulfurococcaceae</taxon>
        <taxon>Ignisphaera</taxon>
    </lineage>
</organism>
<keyword evidence="1" id="KW-1133">Transmembrane helix</keyword>
<keyword evidence="1" id="KW-0812">Transmembrane</keyword>
<dbReference type="Gene3D" id="3.40.50.1980">
    <property type="entry name" value="Nitrogenase molybdenum iron protein domain"/>
    <property type="match status" value="1"/>
</dbReference>
<evidence type="ECO:0000313" key="3">
    <source>
        <dbReference type="Proteomes" id="UP000605805"/>
    </source>
</evidence>
<sequence>MLSSQRGYVKVYCPALKKLVEIPRNPVRIASIAPSITETLIEMGLDRAIVGISTWCKTLKHYGYEEVSDKAIISDYSSVDIDALRRYGIDLVLLQDGYQKSIAGTLQDHDIPFYVIRLPTGLDIVEIPIEIGSVVNAINRGVALSRCVMKYLSMIYNIVTGITVLAVLDLGGITLPGNFSFITRILQHMGFEVVNKEILSHYVWGPEAVDIANELVKESDVIVLEISDIKVSIEKALEVLSPLRNAIHSKKLTIVVLPVLGLSDFGPQIVWRMRVLAQAILKAVVGKRHVMLRTNDMYRKPISSIGYP</sequence>
<name>A0A832YZX2_9CREN</name>
<reference evidence="2" key="1">
    <citation type="journal article" date="2020" name="ISME J.">
        <title>Gammaproteobacteria mediating utilization of methyl-, sulfur- and petroleum organic compounds in deep ocean hydrothermal plumes.</title>
        <authorList>
            <person name="Zhou Z."/>
            <person name="Liu Y."/>
            <person name="Pan J."/>
            <person name="Cron B.R."/>
            <person name="Toner B.M."/>
            <person name="Anantharaman K."/>
            <person name="Breier J.A."/>
            <person name="Dick G.J."/>
            <person name="Li M."/>
        </authorList>
    </citation>
    <scope>NUCLEOTIDE SEQUENCE</scope>
    <source>
        <strain evidence="2">SZUA-1435</strain>
    </source>
</reference>
<protein>
    <recommendedName>
        <fullName evidence="4">Fe/B12 periplasmic-binding domain-containing protein</fullName>
    </recommendedName>
</protein>
<evidence type="ECO:0008006" key="4">
    <source>
        <dbReference type="Google" id="ProtNLM"/>
    </source>
</evidence>
<dbReference type="Proteomes" id="UP000605805">
    <property type="component" value="Unassembled WGS sequence"/>
</dbReference>
<dbReference type="SUPFAM" id="SSF53807">
    <property type="entry name" value="Helical backbone' metal receptor"/>
    <property type="match status" value="1"/>
</dbReference>
<dbReference type="PANTHER" id="PTHR30535:SF34">
    <property type="entry name" value="MOLYBDATE-BINDING PROTEIN MOLA"/>
    <property type="match status" value="1"/>
</dbReference>